<keyword evidence="3" id="KW-1185">Reference proteome</keyword>
<dbReference type="AlphaFoldDB" id="A0AAD7X4Q3"/>
<proteinExistence type="predicted"/>
<feature type="compositionally biased region" description="Polar residues" evidence="1">
    <location>
        <begin position="188"/>
        <end position="199"/>
    </location>
</feature>
<reference evidence="2" key="1">
    <citation type="submission" date="2022-11" db="EMBL/GenBank/DDBJ databases">
        <title>Genome Sequence of Cubamyces cubensis.</title>
        <authorList>
            <person name="Buettner E."/>
        </authorList>
    </citation>
    <scope>NUCLEOTIDE SEQUENCE</scope>
    <source>
        <strain evidence="2">MPL-01</strain>
    </source>
</reference>
<comment type="caution">
    <text evidence="2">The sequence shown here is derived from an EMBL/GenBank/DDBJ whole genome shotgun (WGS) entry which is preliminary data.</text>
</comment>
<sequence length="352" mass="40255">MRYRLQQDAKKTLPSDLPVLLERRTALRRRIQKFRDLQAVYMPATLPLLSQVPQARTDVEHIESVRLGLPSDVATAHRAVVCSDDVIKLELRLREAQCRDSLQDVRNKLHTLDHLYKYKRANVRNQGPNTRAQAELAQQRVRRDRAAARYRRARQARLNLEGPGAWELEFQILHDEDVRGVGDDEPQSVLQGHRQSASSGVGEGRKKMSWIWNASDKSGDQAHVESLRIEWLKARARALRWQEETELLPEEMRRVLAAMESEESHWETCAAQVRTDVSEEVQEGLTAYALDQARIFRAMRDTFVSVCYKQVVAAGGGKDEEWRSGSTLITLPPAILPHDVQQPVDESDLHIP</sequence>
<feature type="region of interest" description="Disordered" evidence="1">
    <location>
        <begin position="183"/>
        <end position="202"/>
    </location>
</feature>
<dbReference type="Proteomes" id="UP001215151">
    <property type="component" value="Unassembled WGS sequence"/>
</dbReference>
<evidence type="ECO:0000313" key="3">
    <source>
        <dbReference type="Proteomes" id="UP001215151"/>
    </source>
</evidence>
<dbReference type="EMBL" id="JAPEVG010000830">
    <property type="protein sequence ID" value="KAJ8455068.1"/>
    <property type="molecule type" value="Genomic_DNA"/>
</dbReference>
<evidence type="ECO:0000313" key="2">
    <source>
        <dbReference type="EMBL" id="KAJ8455068.1"/>
    </source>
</evidence>
<protein>
    <submittedName>
        <fullName evidence="2">Uncharacterized protein</fullName>
    </submittedName>
</protein>
<evidence type="ECO:0000256" key="1">
    <source>
        <dbReference type="SAM" id="MobiDB-lite"/>
    </source>
</evidence>
<name>A0AAD7X4Q3_9APHY</name>
<organism evidence="2 3">
    <name type="scientific">Trametes cubensis</name>
    <dbReference type="NCBI Taxonomy" id="1111947"/>
    <lineage>
        <taxon>Eukaryota</taxon>
        <taxon>Fungi</taxon>
        <taxon>Dikarya</taxon>
        <taxon>Basidiomycota</taxon>
        <taxon>Agaricomycotina</taxon>
        <taxon>Agaricomycetes</taxon>
        <taxon>Polyporales</taxon>
        <taxon>Polyporaceae</taxon>
        <taxon>Trametes</taxon>
    </lineage>
</organism>
<gene>
    <name evidence="2" type="ORF">ONZ51_g12656</name>
</gene>
<accession>A0AAD7X4Q3</accession>